<keyword evidence="5 6" id="KW-0934">Plastid</keyword>
<dbReference type="NCBIfam" id="TIGR01164">
    <property type="entry name" value="rplP_bact"/>
    <property type="match status" value="1"/>
</dbReference>
<keyword evidence="2 4" id="KW-0689">Ribosomal protein</keyword>
<geneLocation type="chloroplast" evidence="6"/>
<dbReference type="GO" id="GO:0032543">
    <property type="term" value="P:mitochondrial translation"/>
    <property type="evidence" value="ECO:0007669"/>
    <property type="project" value="TreeGrafter"/>
</dbReference>
<dbReference type="PANTHER" id="PTHR12220">
    <property type="entry name" value="50S/60S RIBOSOMAL PROTEIN L16"/>
    <property type="match status" value="1"/>
</dbReference>
<dbReference type="GO" id="GO:0005762">
    <property type="term" value="C:mitochondrial large ribosomal subunit"/>
    <property type="evidence" value="ECO:0007669"/>
    <property type="project" value="TreeGrafter"/>
</dbReference>
<dbReference type="InterPro" id="IPR000114">
    <property type="entry name" value="Ribosomal_uL16_bact-type"/>
</dbReference>
<proteinExistence type="inferred from homology"/>
<evidence type="ECO:0000256" key="2">
    <source>
        <dbReference type="ARBA" id="ARBA00022980"/>
    </source>
</evidence>
<dbReference type="PROSITE" id="PS00701">
    <property type="entry name" value="RIBOSOMAL_L16_2"/>
    <property type="match status" value="1"/>
</dbReference>
<comment type="similarity">
    <text evidence="1 4">Belongs to the universal ribosomal protein uL16 family.</text>
</comment>
<dbReference type="CDD" id="cd01433">
    <property type="entry name" value="Ribosomal_L16_L10e"/>
    <property type="match status" value="1"/>
</dbReference>
<dbReference type="Pfam" id="PF00252">
    <property type="entry name" value="Ribosomal_L16"/>
    <property type="match status" value="1"/>
</dbReference>
<dbReference type="GO" id="GO:0003735">
    <property type="term" value="F:structural constituent of ribosome"/>
    <property type="evidence" value="ECO:0007669"/>
    <property type="project" value="InterPro"/>
</dbReference>
<dbReference type="Gene3D" id="3.90.1170.10">
    <property type="entry name" value="Ribosomal protein L10e/L16"/>
    <property type="match status" value="1"/>
</dbReference>
<dbReference type="InterPro" id="IPR020798">
    <property type="entry name" value="Ribosomal_uL16_CS"/>
</dbReference>
<dbReference type="SUPFAM" id="SSF54686">
    <property type="entry name" value="Ribosomal protein L16p/L10e"/>
    <property type="match status" value="1"/>
</dbReference>
<evidence type="ECO:0000256" key="1">
    <source>
        <dbReference type="ARBA" id="ARBA00008931"/>
    </source>
</evidence>
<dbReference type="AlphaFoldDB" id="D9IXF0"/>
<dbReference type="PRINTS" id="PR00060">
    <property type="entry name" value="RIBOSOMALL16"/>
</dbReference>
<evidence type="ECO:0000256" key="4">
    <source>
        <dbReference type="RuleBase" id="RU004413"/>
    </source>
</evidence>
<dbReference type="PANTHER" id="PTHR12220:SF13">
    <property type="entry name" value="LARGE RIBOSOMAL SUBUNIT PROTEIN UL16M"/>
    <property type="match status" value="1"/>
</dbReference>
<dbReference type="InterPro" id="IPR047873">
    <property type="entry name" value="Ribosomal_uL16"/>
</dbReference>
<comment type="subunit">
    <text evidence="5">Part of the 50S ribosomal subunit.</text>
</comment>
<dbReference type="GO" id="GO:0019843">
    <property type="term" value="F:rRNA binding"/>
    <property type="evidence" value="ECO:0007669"/>
    <property type="project" value="InterPro"/>
</dbReference>
<name>D9IXF0_9ALVE</name>
<dbReference type="InterPro" id="IPR016180">
    <property type="entry name" value="Ribosomal_uL16_dom"/>
</dbReference>
<sequence length="149" mass="16882">MILTPKRTKYKKYQRFKFVKTRVRQTLVSLSPWFVKTQAPVKTSMYLQLSQGHNCSPNQIESARRVINRKLKKISKVKIHVFAHWSKTKKGLNTRMGCGKGSVEGWVAPLKSGTVLLELPKVRIGVALKALRSAAFKLPTTTCIVFKPS</sequence>
<dbReference type="RefSeq" id="YP_003795316.1">
    <property type="nucleotide sequence ID" value="NC_014340.2"/>
</dbReference>
<accession>D9IXF0</accession>
<dbReference type="InterPro" id="IPR036920">
    <property type="entry name" value="Ribosomal_uL16_sf"/>
</dbReference>
<evidence type="ECO:0000256" key="5">
    <source>
        <dbReference type="RuleBase" id="RU004415"/>
    </source>
</evidence>
<comment type="subcellular location">
    <subcellularLocation>
        <location evidence="5">Plastid</location>
        <location evidence="5">Chloroplast</location>
    </subcellularLocation>
</comment>
<protein>
    <recommendedName>
        <fullName evidence="5">50S ribosomal protein L16, chloroplastic</fullName>
    </recommendedName>
</protein>
<organism evidence="6">
    <name type="scientific">Chromera velia</name>
    <dbReference type="NCBI Taxonomy" id="505693"/>
    <lineage>
        <taxon>Eukaryota</taxon>
        <taxon>Sar</taxon>
        <taxon>Alveolata</taxon>
        <taxon>Colpodellida</taxon>
        <taxon>Chromeraceae</taxon>
        <taxon>Chromera</taxon>
    </lineage>
</organism>
<keyword evidence="3 4" id="KW-0687">Ribonucleoprotein</keyword>
<gene>
    <name evidence="6" type="primary">rpl16</name>
</gene>
<evidence type="ECO:0000313" key="6">
    <source>
        <dbReference type="EMBL" id="ADJ66558.1"/>
    </source>
</evidence>
<reference evidence="6" key="2">
    <citation type="submission" date="2013-03" db="EMBL/GenBank/DDBJ databases">
        <title>Split photosystem protein, linear topology, and growth of structural complexity in the recombination-driven plastid genome of Chromera velia.</title>
        <authorList>
            <person name="Janouskovec J."/>
            <person name="Sobotka R."/>
            <person name="Lai D.-H."/>
            <person name="Flegontov P."/>
            <person name="Konik P."/>
            <person name="Komenda J."/>
            <person name="Ali S."/>
            <person name="Prasil O."/>
            <person name="Pain A."/>
            <person name="Obornik M."/>
            <person name="Lukes J."/>
            <person name="Keeling P.J."/>
        </authorList>
    </citation>
    <scope>NUCLEOTIDE SEQUENCE</scope>
    <source>
        <strain evidence="6">CCMP2878</strain>
    </source>
</reference>
<keyword evidence="5 6" id="KW-0150">Chloroplast</keyword>
<evidence type="ECO:0000256" key="3">
    <source>
        <dbReference type="ARBA" id="ARBA00023274"/>
    </source>
</evidence>
<reference evidence="6" key="1">
    <citation type="journal article" date="2010" name="Proc. Natl. Acad. Sci. U.S.A.">
        <title>A common red algal origin of the apicomplexan, dinoflagellate, and heterokont plastids.</title>
        <authorList>
            <person name="Janouskovec J."/>
            <person name="Horak A."/>
            <person name="Obornik M."/>
            <person name="Lukes J."/>
            <person name="Keeling P.J."/>
        </authorList>
    </citation>
    <scope>NUCLEOTIDE SEQUENCE</scope>
    <source>
        <strain evidence="6">CCMP2878</strain>
    </source>
</reference>
<dbReference type="GO" id="GO:0009507">
    <property type="term" value="C:chloroplast"/>
    <property type="evidence" value="ECO:0007669"/>
    <property type="project" value="UniProtKB-SubCell"/>
</dbReference>
<dbReference type="EMBL" id="HM222967">
    <property type="protein sequence ID" value="ADJ66558.1"/>
    <property type="molecule type" value="Genomic_DNA"/>
</dbReference>
<dbReference type="GeneID" id="9480961"/>